<protein>
    <submittedName>
        <fullName evidence="2">Uncharacterized protein</fullName>
    </submittedName>
</protein>
<feature type="compositionally biased region" description="Basic and acidic residues" evidence="1">
    <location>
        <begin position="43"/>
        <end position="55"/>
    </location>
</feature>
<evidence type="ECO:0000313" key="2">
    <source>
        <dbReference type="EMBL" id="PLS27332.1"/>
    </source>
</evidence>
<accession>A0A2N5IZF2</accession>
<gene>
    <name evidence="2" type="ORF">CGZ88_0859</name>
</gene>
<keyword evidence="3" id="KW-1185">Reference proteome</keyword>
<proteinExistence type="predicted"/>
<feature type="region of interest" description="Disordered" evidence="1">
    <location>
        <begin position="30"/>
        <end position="77"/>
    </location>
</feature>
<evidence type="ECO:0000313" key="3">
    <source>
        <dbReference type="Proteomes" id="UP000234935"/>
    </source>
</evidence>
<dbReference type="Proteomes" id="UP000234935">
    <property type="component" value="Unassembled WGS sequence"/>
</dbReference>
<dbReference type="AntiFam" id="ANF00006">
    <property type="entry name" value="Translation of CRISPR region"/>
</dbReference>
<reference evidence="2 3" key="1">
    <citation type="submission" date="2017-07" db="EMBL/GenBank/DDBJ databases">
        <title>Bifidobacterium novel species.</title>
        <authorList>
            <person name="Lugli G.A."/>
            <person name="Milani C."/>
            <person name="Duranti S."/>
            <person name="Mangifesta M."/>
        </authorList>
    </citation>
    <scope>NUCLEOTIDE SEQUENCE [LARGE SCALE GENOMIC DNA]</scope>
    <source>
        <strain evidence="3">Goo31D</strain>
    </source>
</reference>
<dbReference type="AntiFam" id="ANF00057">
    <property type="entry name" value="Translation of E. coli type CRISPR repeat"/>
</dbReference>
<dbReference type="EMBL" id="NMYC01000003">
    <property type="protein sequence ID" value="PLS27332.1"/>
    <property type="molecule type" value="Genomic_DNA"/>
</dbReference>
<comment type="caution">
    <text evidence="2">The sequence shown here is derived from an EMBL/GenBank/DDBJ whole genome shotgun (WGS) entry which is preliminary data.</text>
</comment>
<organism evidence="2 3">
    <name type="scientific">Bifidobacterium anseris</name>
    <dbReference type="NCBI Taxonomy" id="2020963"/>
    <lineage>
        <taxon>Bacteria</taxon>
        <taxon>Bacillati</taxon>
        <taxon>Actinomycetota</taxon>
        <taxon>Actinomycetes</taxon>
        <taxon>Bifidobacteriales</taxon>
        <taxon>Bifidobacteriaceae</taxon>
        <taxon>Bifidobacterium</taxon>
    </lineage>
</organism>
<dbReference type="AlphaFoldDB" id="A0A2N5IZF2"/>
<evidence type="ECO:0000256" key="1">
    <source>
        <dbReference type="SAM" id="MobiDB-lite"/>
    </source>
</evidence>
<name>A0A2N5IZF2_9BIFI</name>
<sequence>MNWGSSPRLRGARLRSRTIWLSPGIIPALAGSTRPRPAANSGPRDHPRACGEHPAMRSGTPLNQGSSPRLRGAPHAASASASGVGIIPALAGSTTPLAGYPLMQRDHPRACGEHHTQLLRQGPCLGSSPRLRGAPLVRRGACAGRGIIPALAGSTFHAMAAPSMFGDHPRACGEHACSPLYGSFETGSSPRLRGAPNRFQRNVLLDRIIPALAGSTSMPNVSSMTARDHPRACGEHGRSLTTIALTEGSSPRLRGARQG</sequence>